<evidence type="ECO:0000313" key="3">
    <source>
        <dbReference type="Proteomes" id="UP000886841"/>
    </source>
</evidence>
<reference evidence="2" key="1">
    <citation type="submission" date="2020-10" db="EMBL/GenBank/DDBJ databases">
        <authorList>
            <person name="Gilroy R."/>
        </authorList>
    </citation>
    <scope>NUCLEOTIDE SEQUENCE</scope>
    <source>
        <strain evidence="2">ChiSxjej1B13-7041</strain>
    </source>
</reference>
<name>A0A9D1EIE5_9FIRM</name>
<gene>
    <name evidence="2" type="ORF">IAB98_02240</name>
</gene>
<feature type="transmembrane region" description="Helical" evidence="1">
    <location>
        <begin position="30"/>
        <end position="48"/>
    </location>
</feature>
<dbReference type="Proteomes" id="UP000886841">
    <property type="component" value="Unassembled WGS sequence"/>
</dbReference>
<comment type="caution">
    <text evidence="2">The sequence shown here is derived from an EMBL/GenBank/DDBJ whole genome shotgun (WGS) entry which is preliminary data.</text>
</comment>
<keyword evidence="1" id="KW-1133">Transmembrane helix</keyword>
<dbReference type="Pfam" id="PF06541">
    <property type="entry name" value="ABC_trans_CmpB"/>
    <property type="match status" value="1"/>
</dbReference>
<feature type="transmembrane region" description="Helical" evidence="1">
    <location>
        <begin position="55"/>
        <end position="73"/>
    </location>
</feature>
<keyword evidence="1" id="KW-0812">Transmembrane</keyword>
<organism evidence="2 3">
    <name type="scientific">Candidatus Egerieimonas intestinavium</name>
    <dbReference type="NCBI Taxonomy" id="2840777"/>
    <lineage>
        <taxon>Bacteria</taxon>
        <taxon>Bacillati</taxon>
        <taxon>Bacillota</taxon>
        <taxon>Clostridia</taxon>
        <taxon>Lachnospirales</taxon>
        <taxon>Lachnospiraceae</taxon>
        <taxon>Lachnospiraceae incertae sedis</taxon>
        <taxon>Candidatus Egerieimonas</taxon>
    </lineage>
</organism>
<protein>
    <submittedName>
        <fullName evidence="2">ABC transporter permease</fullName>
    </submittedName>
</protein>
<evidence type="ECO:0000313" key="2">
    <source>
        <dbReference type="EMBL" id="HIR92227.1"/>
    </source>
</evidence>
<dbReference type="EMBL" id="DVHU01000020">
    <property type="protein sequence ID" value="HIR92227.1"/>
    <property type="molecule type" value="Genomic_DNA"/>
</dbReference>
<reference evidence="2" key="2">
    <citation type="journal article" date="2021" name="PeerJ">
        <title>Extensive microbial diversity within the chicken gut microbiome revealed by metagenomics and culture.</title>
        <authorList>
            <person name="Gilroy R."/>
            <person name="Ravi A."/>
            <person name="Getino M."/>
            <person name="Pursley I."/>
            <person name="Horton D.L."/>
            <person name="Alikhan N.F."/>
            <person name="Baker D."/>
            <person name="Gharbi K."/>
            <person name="Hall N."/>
            <person name="Watson M."/>
            <person name="Adriaenssens E.M."/>
            <person name="Foster-Nyarko E."/>
            <person name="Jarju S."/>
            <person name="Secka A."/>
            <person name="Antonio M."/>
            <person name="Oren A."/>
            <person name="Chaudhuri R.R."/>
            <person name="La Ragione R."/>
            <person name="Hildebrand F."/>
            <person name="Pallen M.J."/>
        </authorList>
    </citation>
    <scope>NUCLEOTIDE SEQUENCE</scope>
    <source>
        <strain evidence="2">ChiSxjej1B13-7041</strain>
    </source>
</reference>
<dbReference type="InterPro" id="IPR010540">
    <property type="entry name" value="CmpB_TMEM229"/>
</dbReference>
<sequence length="169" mass="18994">MSFAGWLWEVAIHLVEDGEFVKRGVLSGPWLPIYGAGSVLILLFLGKYDKSPLRLFLLTMGLCGVMEYVTGWYLETVYHTRWWDYSDLRFQIQGRVCLVGLVIFGIGGLLLVYRLAPAASRLLKRIPPKTLEILCLVLILLFAADFCHSIFRPNMGDGITTALTGTLRP</sequence>
<dbReference type="AlphaFoldDB" id="A0A9D1EIE5"/>
<feature type="transmembrane region" description="Helical" evidence="1">
    <location>
        <begin position="93"/>
        <end position="113"/>
    </location>
</feature>
<keyword evidence="1" id="KW-0472">Membrane</keyword>
<evidence type="ECO:0000256" key="1">
    <source>
        <dbReference type="SAM" id="Phobius"/>
    </source>
</evidence>
<proteinExistence type="predicted"/>
<feature type="transmembrane region" description="Helical" evidence="1">
    <location>
        <begin position="133"/>
        <end position="151"/>
    </location>
</feature>
<accession>A0A9D1EIE5</accession>